<accession>A0A8J2KCV4</accession>
<evidence type="ECO:0000259" key="1">
    <source>
        <dbReference type="Pfam" id="PF18701"/>
    </source>
</evidence>
<dbReference type="InterPro" id="IPR040676">
    <property type="entry name" value="DUF5641"/>
</dbReference>
<keyword evidence="3" id="KW-1185">Reference proteome</keyword>
<dbReference type="Proteomes" id="UP000708208">
    <property type="component" value="Unassembled WGS sequence"/>
</dbReference>
<reference evidence="2" key="1">
    <citation type="submission" date="2021-06" db="EMBL/GenBank/DDBJ databases">
        <authorList>
            <person name="Hodson N. C."/>
            <person name="Mongue J. A."/>
            <person name="Jaron S. K."/>
        </authorList>
    </citation>
    <scope>NUCLEOTIDE SEQUENCE</scope>
</reference>
<sequence length="262" mass="29260">MPLLSSIGSELHLVANKLSLPIAFPISSHPCHYLSGTMSRERTTLPTLKEERIEYSEGAHQRIDPDLLETRKPRIVLAVAITETEALMTHARVVQRQHFQAKAELLSHGDQVNNEIKLWNLPPFIDSRKVMRVGGRVQHGEFPDTKVHFALLPASNHHTALVEGRPSLLVTFSLEGPSFPFWTQICGICRTLATPLAAGQQLLQHYGEDNAPPLKWGLVRVSAWHPGVDGLVHLVTARSEPGEFKRPIIKFSSLPVYIVKHN</sequence>
<dbReference type="Pfam" id="PF18701">
    <property type="entry name" value="DUF5641"/>
    <property type="match status" value="1"/>
</dbReference>
<dbReference type="AlphaFoldDB" id="A0A8J2KCV4"/>
<organism evidence="2 3">
    <name type="scientific">Allacma fusca</name>
    <dbReference type="NCBI Taxonomy" id="39272"/>
    <lineage>
        <taxon>Eukaryota</taxon>
        <taxon>Metazoa</taxon>
        <taxon>Ecdysozoa</taxon>
        <taxon>Arthropoda</taxon>
        <taxon>Hexapoda</taxon>
        <taxon>Collembola</taxon>
        <taxon>Symphypleona</taxon>
        <taxon>Sminthuridae</taxon>
        <taxon>Allacma</taxon>
    </lineage>
</organism>
<evidence type="ECO:0000313" key="3">
    <source>
        <dbReference type="Proteomes" id="UP000708208"/>
    </source>
</evidence>
<feature type="domain" description="DUF5641" evidence="1">
    <location>
        <begin position="208"/>
        <end position="253"/>
    </location>
</feature>
<evidence type="ECO:0000313" key="2">
    <source>
        <dbReference type="EMBL" id="CAG7723609.1"/>
    </source>
</evidence>
<dbReference type="EMBL" id="CAJVCH010100856">
    <property type="protein sequence ID" value="CAG7723609.1"/>
    <property type="molecule type" value="Genomic_DNA"/>
</dbReference>
<name>A0A8J2KCV4_9HEXA</name>
<protein>
    <recommendedName>
        <fullName evidence="1">DUF5641 domain-containing protein</fullName>
    </recommendedName>
</protein>
<comment type="caution">
    <text evidence="2">The sequence shown here is derived from an EMBL/GenBank/DDBJ whole genome shotgun (WGS) entry which is preliminary data.</text>
</comment>
<gene>
    <name evidence="2" type="ORF">AFUS01_LOCUS12686</name>
</gene>
<proteinExistence type="predicted"/>